<dbReference type="Pfam" id="PF08242">
    <property type="entry name" value="Methyltransf_12"/>
    <property type="match status" value="1"/>
</dbReference>
<protein>
    <submittedName>
        <fullName evidence="2">Methyltransferase domain protein</fullName>
    </submittedName>
</protein>
<sequence length="248" mass="28293">MKQSIKYNNEDIGRYFRENRVKWGQFYKSEKEVIEKVWPGGNPKILDIGCGCAGLGLALREHFGHHNYIGIEINSQAALIAEEIYPDALILEEDFLLLDHPSVQVNSFDIVFSLGCIDWQLNFESLLQKAWSMVKENGVFIASFRITNSATVNDIKKSYQYINYAGISEGEVAPYVVLNSKQLLIYFEKLGAGNIFAYGYYGKPSQTAKTPYDQLCFGVFAVQKPKKEDTHFKREFLLPDEILRTMTS</sequence>
<evidence type="ECO:0000313" key="3">
    <source>
        <dbReference type="Proteomes" id="UP000014570"/>
    </source>
</evidence>
<dbReference type="AlphaFoldDB" id="A0AAV3J8U3"/>
<dbReference type="GO" id="GO:0008168">
    <property type="term" value="F:methyltransferase activity"/>
    <property type="evidence" value="ECO:0007669"/>
    <property type="project" value="UniProtKB-KW"/>
</dbReference>
<dbReference type="PANTHER" id="PTHR43861:SF1">
    <property type="entry name" value="TRANS-ACONITATE 2-METHYLTRANSFERASE"/>
    <property type="match status" value="1"/>
</dbReference>
<accession>A0AAV3J8U3</accession>
<comment type="caution">
    <text evidence="2">The sequence shown here is derived from an EMBL/GenBank/DDBJ whole genome shotgun (WGS) entry which is preliminary data.</text>
</comment>
<dbReference type="InterPro" id="IPR013217">
    <property type="entry name" value="Methyltransf_12"/>
</dbReference>
<dbReference type="EMBL" id="AHNP02000013">
    <property type="protein sequence ID" value="EPG56385.1"/>
    <property type="molecule type" value="Genomic_DNA"/>
</dbReference>
<evidence type="ECO:0000259" key="1">
    <source>
        <dbReference type="Pfam" id="PF08242"/>
    </source>
</evidence>
<feature type="domain" description="Methyltransferase type 12" evidence="1">
    <location>
        <begin position="46"/>
        <end position="140"/>
    </location>
</feature>
<dbReference type="InterPro" id="IPR029063">
    <property type="entry name" value="SAM-dependent_MTases_sf"/>
</dbReference>
<name>A0AAV3J8U3_LEPBO</name>
<proteinExistence type="predicted"/>
<reference evidence="2 3" key="1">
    <citation type="submission" date="2013-04" db="EMBL/GenBank/DDBJ databases">
        <authorList>
            <person name="Harkins D.M."/>
            <person name="Durkin A.S."/>
            <person name="Brinkac L.M."/>
            <person name="Haft D.H."/>
            <person name="Selengut J.D."/>
            <person name="Sanka R."/>
            <person name="DePew J."/>
            <person name="Purushe J."/>
            <person name="Chanthongthip A."/>
            <person name="Lattana O."/>
            <person name="Phetsouvanh R."/>
            <person name="Newton P.N."/>
            <person name="Vinetz J.M."/>
            <person name="Sutton G.G."/>
            <person name="Nierman W.C."/>
            <person name="Fouts D.E."/>
        </authorList>
    </citation>
    <scope>NUCLEOTIDE SEQUENCE [LARGE SCALE GENOMIC DNA]</scope>
    <source>
        <strain evidence="2 3">UI 09931</strain>
    </source>
</reference>
<dbReference type="Proteomes" id="UP000014570">
    <property type="component" value="Unassembled WGS sequence"/>
</dbReference>
<organism evidence="2 3">
    <name type="scientific">Leptospira borgpetersenii serovar Javanica str. UI 09931</name>
    <dbReference type="NCBI Taxonomy" id="1049767"/>
    <lineage>
        <taxon>Bacteria</taxon>
        <taxon>Pseudomonadati</taxon>
        <taxon>Spirochaetota</taxon>
        <taxon>Spirochaetia</taxon>
        <taxon>Leptospirales</taxon>
        <taxon>Leptospiraceae</taxon>
        <taxon>Leptospira</taxon>
    </lineage>
</organism>
<dbReference type="Gene3D" id="3.40.50.150">
    <property type="entry name" value="Vaccinia Virus protein VP39"/>
    <property type="match status" value="1"/>
</dbReference>
<dbReference type="GO" id="GO:0032259">
    <property type="term" value="P:methylation"/>
    <property type="evidence" value="ECO:0007669"/>
    <property type="project" value="UniProtKB-KW"/>
</dbReference>
<gene>
    <name evidence="2" type="ORF">LEP1GSC103_1404</name>
</gene>
<dbReference type="SUPFAM" id="SSF53335">
    <property type="entry name" value="S-adenosyl-L-methionine-dependent methyltransferases"/>
    <property type="match status" value="1"/>
</dbReference>
<keyword evidence="2" id="KW-0808">Transferase</keyword>
<dbReference type="CDD" id="cd02440">
    <property type="entry name" value="AdoMet_MTases"/>
    <property type="match status" value="1"/>
</dbReference>
<evidence type="ECO:0000313" key="2">
    <source>
        <dbReference type="EMBL" id="EPG56385.1"/>
    </source>
</evidence>
<keyword evidence="2" id="KW-0489">Methyltransferase</keyword>
<dbReference type="PANTHER" id="PTHR43861">
    <property type="entry name" value="TRANS-ACONITATE 2-METHYLTRANSFERASE-RELATED"/>
    <property type="match status" value="1"/>
</dbReference>